<feature type="region of interest" description="Disordered" evidence="1">
    <location>
        <begin position="1"/>
        <end position="94"/>
    </location>
</feature>
<evidence type="ECO:0000256" key="1">
    <source>
        <dbReference type="SAM" id="MobiDB-lite"/>
    </source>
</evidence>
<reference evidence="2 3" key="1">
    <citation type="submission" date="2022-12" db="EMBL/GenBank/DDBJ databases">
        <title>Chitinophagaceae gen. sp. nov., a new member of the family Chitinophagaceae, isolated from soil in a chemical factory.</title>
        <authorList>
            <person name="Ke Z."/>
        </authorList>
    </citation>
    <scope>NUCLEOTIDE SEQUENCE [LARGE SCALE GENOMIC DNA]</scope>
    <source>
        <strain evidence="2 3">LY-5</strain>
    </source>
</reference>
<evidence type="ECO:0000313" key="2">
    <source>
        <dbReference type="EMBL" id="MDA3614714.1"/>
    </source>
</evidence>
<dbReference type="RefSeq" id="WP_407031039.1">
    <property type="nucleotide sequence ID" value="NZ_JAQGEF010000007.1"/>
</dbReference>
<comment type="caution">
    <text evidence="2">The sequence shown here is derived from an EMBL/GenBank/DDBJ whole genome shotgun (WGS) entry which is preliminary data.</text>
</comment>
<sequence>MSEESANAVVDTIDDDSSEQSFISADQFSEMISRPEGSASPEGEQSASAEQPLTQGPSASSEQEIAATGSLNLQDPNPDTPVNPNQGNPLPDWKSEISKLPVAEVLAALGLDEKISALVSKYQETGDVSPYLKAIGTDWSKAKSEDLLKEMLKAEYSEQGFTDEEIDEIYQEELAHYKLSGDDVRPIDQKMASIKLDKRVAEYRRKLVEENEKLLIPSTEPKTSQNPVLSDEAKRKYYDDENQKAISYFKDSLGTGNKDLQSIIASKSLNVGEGSDAYSFSLDGVESKLETLHNPEKYVSVLYDEKGNAKPKENLLAALFLSDMNGFINNLIQHGKKLGTAAYHDELENASTLNGGTNRGSSDKDDFYTHAAKTATITTYR</sequence>
<protein>
    <submittedName>
        <fullName evidence="2">Uncharacterized protein</fullName>
    </submittedName>
</protein>
<evidence type="ECO:0000313" key="3">
    <source>
        <dbReference type="Proteomes" id="UP001210231"/>
    </source>
</evidence>
<keyword evidence="3" id="KW-1185">Reference proteome</keyword>
<dbReference type="EMBL" id="JAQGEF010000007">
    <property type="protein sequence ID" value="MDA3614714.1"/>
    <property type="molecule type" value="Genomic_DNA"/>
</dbReference>
<dbReference type="Proteomes" id="UP001210231">
    <property type="component" value="Unassembled WGS sequence"/>
</dbReference>
<accession>A0ABT4UJC5</accession>
<organism evidence="2 3">
    <name type="scientific">Polluticaenibacter yanchengensis</name>
    <dbReference type="NCBI Taxonomy" id="3014562"/>
    <lineage>
        <taxon>Bacteria</taxon>
        <taxon>Pseudomonadati</taxon>
        <taxon>Bacteroidota</taxon>
        <taxon>Chitinophagia</taxon>
        <taxon>Chitinophagales</taxon>
        <taxon>Chitinophagaceae</taxon>
        <taxon>Polluticaenibacter</taxon>
    </lineage>
</organism>
<name>A0ABT4UJC5_9BACT</name>
<gene>
    <name evidence="2" type="ORF">O3P16_07835</name>
</gene>
<proteinExistence type="predicted"/>
<feature type="compositionally biased region" description="Polar residues" evidence="1">
    <location>
        <begin position="43"/>
        <end position="88"/>
    </location>
</feature>